<sequence>MLEVLRVLGGFESSWDWSEGRDINNPHSGTPETEEAGIFQCSCNSMGFDASLKELLQQAAGDTKCKTFIAVTKSDHHFALEYCARLLRFTVKHHGPLKRAEVLPFLSRDAVAEIESFLK</sequence>
<accession>A0A1H3B7Z4</accession>
<dbReference type="EMBL" id="FNNZ01000023">
    <property type="protein sequence ID" value="SDX38057.1"/>
    <property type="molecule type" value="Genomic_DNA"/>
</dbReference>
<organism evidence="1 2">
    <name type="scientific">Thiocapsa roseopersicina</name>
    <dbReference type="NCBI Taxonomy" id="1058"/>
    <lineage>
        <taxon>Bacteria</taxon>
        <taxon>Pseudomonadati</taxon>
        <taxon>Pseudomonadota</taxon>
        <taxon>Gammaproteobacteria</taxon>
        <taxon>Chromatiales</taxon>
        <taxon>Chromatiaceae</taxon>
        <taxon>Thiocapsa</taxon>
    </lineage>
</organism>
<dbReference type="AlphaFoldDB" id="A0A1H3B7Z4"/>
<protein>
    <submittedName>
        <fullName evidence="1">Uncharacterized protein</fullName>
    </submittedName>
</protein>
<dbReference type="STRING" id="1058.SAMN05421783_12342"/>
<proteinExistence type="predicted"/>
<gene>
    <name evidence="1" type="ORF">SAMN05421783_12342</name>
</gene>
<evidence type="ECO:0000313" key="2">
    <source>
        <dbReference type="Proteomes" id="UP000198816"/>
    </source>
</evidence>
<dbReference type="Proteomes" id="UP000198816">
    <property type="component" value="Unassembled WGS sequence"/>
</dbReference>
<reference evidence="2" key="1">
    <citation type="submission" date="2016-10" db="EMBL/GenBank/DDBJ databases">
        <authorList>
            <person name="Varghese N."/>
            <person name="Submissions S."/>
        </authorList>
    </citation>
    <scope>NUCLEOTIDE SEQUENCE [LARGE SCALE GENOMIC DNA]</scope>
    <source>
        <strain evidence="2">DSM 217</strain>
    </source>
</reference>
<evidence type="ECO:0000313" key="1">
    <source>
        <dbReference type="EMBL" id="SDX38057.1"/>
    </source>
</evidence>
<keyword evidence="2" id="KW-1185">Reference proteome</keyword>
<dbReference type="RefSeq" id="WP_175534710.1">
    <property type="nucleotide sequence ID" value="NZ_FNNZ01000023.1"/>
</dbReference>
<name>A0A1H3B7Z4_THIRO</name>